<feature type="transmembrane region" description="Helical" evidence="2">
    <location>
        <begin position="45"/>
        <end position="64"/>
    </location>
</feature>
<name>A0A5C5BCA2_9MICO</name>
<keyword evidence="2" id="KW-0812">Transmembrane</keyword>
<dbReference type="Pfam" id="PF04294">
    <property type="entry name" value="VanW"/>
    <property type="match status" value="1"/>
</dbReference>
<keyword evidence="2" id="KW-1133">Transmembrane helix</keyword>
<dbReference type="InterPro" id="IPR052913">
    <property type="entry name" value="Glycopeptide_resist_protein"/>
</dbReference>
<evidence type="ECO:0000259" key="3">
    <source>
        <dbReference type="Pfam" id="PF12229"/>
    </source>
</evidence>
<evidence type="ECO:0000313" key="5">
    <source>
        <dbReference type="Proteomes" id="UP000313849"/>
    </source>
</evidence>
<protein>
    <submittedName>
        <fullName evidence="4">Vanomycin resistance protein VanB</fullName>
    </submittedName>
</protein>
<comment type="caution">
    <text evidence="4">The sequence shown here is derived from an EMBL/GenBank/DDBJ whole genome shotgun (WGS) entry which is preliminary data.</text>
</comment>
<dbReference type="EMBL" id="VENP01000042">
    <property type="protein sequence ID" value="TNU73516.1"/>
    <property type="molecule type" value="Genomic_DNA"/>
</dbReference>
<dbReference type="Proteomes" id="UP000313849">
    <property type="component" value="Unassembled WGS sequence"/>
</dbReference>
<dbReference type="RefSeq" id="WP_139987247.1">
    <property type="nucleotide sequence ID" value="NZ_VENP01000042.1"/>
</dbReference>
<dbReference type="Pfam" id="PF12229">
    <property type="entry name" value="PG_binding_4"/>
    <property type="match status" value="2"/>
</dbReference>
<dbReference type="InterPro" id="IPR007391">
    <property type="entry name" value="Vancomycin_resist_VanW"/>
</dbReference>
<dbReference type="PANTHER" id="PTHR35788:SF1">
    <property type="entry name" value="EXPORTED PROTEIN"/>
    <property type="match status" value="1"/>
</dbReference>
<dbReference type="AlphaFoldDB" id="A0A5C5BCA2"/>
<proteinExistence type="predicted"/>
<feature type="domain" description="YoaR-like putative peptidoglycan binding" evidence="3">
    <location>
        <begin position="148"/>
        <end position="211"/>
    </location>
</feature>
<accession>A0A5C5BCA2</accession>
<reference evidence="4 5" key="1">
    <citation type="submission" date="2019-06" db="EMBL/GenBank/DDBJ databases">
        <title>Draft genome sequence of Miniimonas arenae KCTC 19750T isolated from sea sand.</title>
        <authorList>
            <person name="Park S.-J."/>
        </authorList>
    </citation>
    <scope>NUCLEOTIDE SEQUENCE [LARGE SCALE GENOMIC DNA]</scope>
    <source>
        <strain evidence="4 5">KCTC 19750</strain>
    </source>
</reference>
<sequence>MAASPDAVDEEGTRVTDSATEVGSPLDSLEGEAPSKRGRRIGTGIGIAIVVLAAAYVGGVFWTADRTPREATVSGVEVGGLPSAQAVTALEDGLADRVTQPLSIRVGDIEATLDPTQAGLAVDAQASIDALTGRSWDPRVVIERLFGQVDTDAVTNVDSEALTAALSGAEDFVTVPPVDATIAFANGTAVVSDPVDGSGLDVEAAVTIIEDTWLTATDTLDLPVTTIAPTMDQATVDTAMTTIVDPLLSGPVTVVAGEATTTLEPDALTAIATVPAQDGAFVLQLDADQLTQLVDAALPGVGQASTDASFTFTNGTPTIVPSQDGTGFDPAQLAAAVTAAAQSTTERTATLELTAQEAEFSTADAEALGITEVIGEYSTPLPAGTDVPRTNNIRHGAEIVTGTLLMPGDTFSLSKTLGPINGSTGFFMSHVVESGNVSEAWGGGLSQLSTTLFNASFEAGLEDVTHQPHSRWFERYPPGREATLFEGQIDMQFKNRTDHGVLVQAWVENGRTYARLWGTKTFDTTITSGGKYAITSPKTIYNTRATCTPESGGANGFTIDVTRVVKGLDGSQVESRTYTTTYQPWNKIVCGPDPNAG</sequence>
<keyword evidence="5" id="KW-1185">Reference proteome</keyword>
<evidence type="ECO:0000256" key="2">
    <source>
        <dbReference type="SAM" id="Phobius"/>
    </source>
</evidence>
<feature type="domain" description="YoaR-like putative peptidoglycan binding" evidence="3">
    <location>
        <begin position="276"/>
        <end position="345"/>
    </location>
</feature>
<evidence type="ECO:0000256" key="1">
    <source>
        <dbReference type="SAM" id="MobiDB-lite"/>
    </source>
</evidence>
<organism evidence="4 5">
    <name type="scientific">Miniimonas arenae</name>
    <dbReference type="NCBI Taxonomy" id="676201"/>
    <lineage>
        <taxon>Bacteria</taxon>
        <taxon>Bacillati</taxon>
        <taxon>Actinomycetota</taxon>
        <taxon>Actinomycetes</taxon>
        <taxon>Micrococcales</taxon>
        <taxon>Beutenbergiaceae</taxon>
        <taxon>Miniimonas</taxon>
    </lineage>
</organism>
<dbReference type="PANTHER" id="PTHR35788">
    <property type="entry name" value="EXPORTED PROTEIN-RELATED"/>
    <property type="match status" value="1"/>
</dbReference>
<feature type="region of interest" description="Disordered" evidence="1">
    <location>
        <begin position="1"/>
        <end position="37"/>
    </location>
</feature>
<keyword evidence="2" id="KW-0472">Membrane</keyword>
<dbReference type="InterPro" id="IPR022029">
    <property type="entry name" value="YoaR-like_PG-bd"/>
</dbReference>
<evidence type="ECO:0000313" key="4">
    <source>
        <dbReference type="EMBL" id="TNU73516.1"/>
    </source>
</evidence>
<dbReference type="OrthoDB" id="9813301at2"/>
<gene>
    <name evidence="4" type="ORF">FH969_10875</name>
</gene>